<dbReference type="EMBL" id="UZAI01004580">
    <property type="protein sequence ID" value="VDO86950.1"/>
    <property type="molecule type" value="Genomic_DNA"/>
</dbReference>
<organism evidence="3 4">
    <name type="scientific">Schistosoma margrebowiei</name>
    <dbReference type="NCBI Taxonomy" id="48269"/>
    <lineage>
        <taxon>Eukaryota</taxon>
        <taxon>Metazoa</taxon>
        <taxon>Spiralia</taxon>
        <taxon>Lophotrochozoa</taxon>
        <taxon>Platyhelminthes</taxon>
        <taxon>Trematoda</taxon>
        <taxon>Digenea</taxon>
        <taxon>Strigeidida</taxon>
        <taxon>Schistosomatoidea</taxon>
        <taxon>Schistosomatidae</taxon>
        <taxon>Schistosoma</taxon>
    </lineage>
</organism>
<keyword evidence="2" id="KW-0812">Transmembrane</keyword>
<keyword evidence="2" id="KW-0472">Membrane</keyword>
<accession>A0A3P7YG37</accession>
<keyword evidence="4" id="KW-1185">Reference proteome</keyword>
<evidence type="ECO:0000256" key="1">
    <source>
        <dbReference type="SAM" id="MobiDB-lite"/>
    </source>
</evidence>
<feature type="region of interest" description="Disordered" evidence="1">
    <location>
        <begin position="451"/>
        <end position="477"/>
    </location>
</feature>
<feature type="transmembrane region" description="Helical" evidence="2">
    <location>
        <begin position="496"/>
        <end position="515"/>
    </location>
</feature>
<proteinExistence type="predicted"/>
<dbReference type="AlphaFoldDB" id="A0A3P7YG37"/>
<evidence type="ECO:0000313" key="4">
    <source>
        <dbReference type="Proteomes" id="UP000277204"/>
    </source>
</evidence>
<evidence type="ECO:0000313" key="3">
    <source>
        <dbReference type="EMBL" id="VDO86950.1"/>
    </source>
</evidence>
<feature type="compositionally biased region" description="Low complexity" evidence="1">
    <location>
        <begin position="165"/>
        <end position="183"/>
    </location>
</feature>
<feature type="region of interest" description="Disordered" evidence="1">
    <location>
        <begin position="165"/>
        <end position="198"/>
    </location>
</feature>
<evidence type="ECO:0000256" key="2">
    <source>
        <dbReference type="SAM" id="Phobius"/>
    </source>
</evidence>
<protein>
    <submittedName>
        <fullName evidence="3">Uncharacterized protein</fullName>
    </submittedName>
</protein>
<dbReference type="Proteomes" id="UP000277204">
    <property type="component" value="Unassembled WGS sequence"/>
</dbReference>
<sequence>MGVPIAQARGYQDSVAKWITRSCLKRTVLNSNPKSTYLECQLMLCNREQYQDYIRILEGLLSSGINKNVNKTKSLFKNYITNYYCLRQIQIEELSDNDRQKTSLESIGKIRNLFVGLHVIAPCDWRASKVYSSSYENENIIYLDTIESARSIGDYWIRLERLLPSSSSSSLSPVPSSSPTLNSIQPSSIKQSNELSTPNSSLLNDEIFIYFDPGMNDVLEKRQLWLNAIELALKLEHHRRRIGYHHQLNTHFHENSDSTGSNKLDLFNKSNDTDSVRSALQRYAQETELFVIRQRQKDRIKLITLFPEVRINQHKIKMNYSSHENNNVIVSNLKDSPFSPFPERTIELCNRRYLATCLCLHSKIQANLEISGNSSSSHLENPEPYFVTIFLVDVNDGRRVSEDFYWNPNTSIIDSMLPIDQFKCLPWYSSNNQHSETTNDNHHYYSISNQPNIISSPNRTTRRHAPPPPPPNNNLMSPYGTQSSISLDCLYKCRTVSYYIPFFFFFFCLIVLLNIDIRIIDQCIFCL</sequence>
<feature type="compositionally biased region" description="Polar residues" evidence="1">
    <location>
        <begin position="184"/>
        <end position="198"/>
    </location>
</feature>
<keyword evidence="2" id="KW-1133">Transmembrane helix</keyword>
<reference evidence="3 4" key="1">
    <citation type="submission" date="2018-11" db="EMBL/GenBank/DDBJ databases">
        <authorList>
            <consortium name="Pathogen Informatics"/>
        </authorList>
    </citation>
    <scope>NUCLEOTIDE SEQUENCE [LARGE SCALE GENOMIC DNA]</scope>
    <source>
        <strain evidence="3 4">Zambia</strain>
    </source>
</reference>
<gene>
    <name evidence="3" type="ORF">SMRZ_LOCUS9592</name>
</gene>
<name>A0A3P7YG37_9TREM</name>